<keyword evidence="7" id="KW-0511">Multifunctional enzyme</keyword>
<name>A0A9P7BDL8_9ASCO</name>
<comment type="caution">
    <text evidence="11">The sequence shown here is derived from an EMBL/GenBank/DDBJ whole genome shotgun (WGS) entry which is preliminary data.</text>
</comment>
<feature type="domain" description="HhH-GPD" evidence="10">
    <location>
        <begin position="162"/>
        <end position="349"/>
    </location>
</feature>
<evidence type="ECO:0000256" key="4">
    <source>
        <dbReference type="ARBA" id="ARBA00022801"/>
    </source>
</evidence>
<keyword evidence="4" id="KW-0378">Hydrolase</keyword>
<dbReference type="Gene3D" id="1.10.1670.10">
    <property type="entry name" value="Helix-hairpin-Helix base-excision DNA repair enzymes (C-terminal)"/>
    <property type="match status" value="1"/>
</dbReference>
<protein>
    <recommendedName>
        <fullName evidence="2">DNA-(apurinic or apyrimidinic site) lyase</fullName>
        <ecNumber evidence="2">4.2.99.18</ecNumber>
    </recommendedName>
</protein>
<dbReference type="InterPro" id="IPR011257">
    <property type="entry name" value="DNA_glycosylase"/>
</dbReference>
<dbReference type="SMART" id="SM00478">
    <property type="entry name" value="ENDO3c"/>
    <property type="match status" value="1"/>
</dbReference>
<accession>A0A9P7BDL8</accession>
<evidence type="ECO:0000256" key="9">
    <source>
        <dbReference type="ARBA" id="ARBA00044632"/>
    </source>
</evidence>
<dbReference type="CDD" id="cd00056">
    <property type="entry name" value="ENDO3c"/>
    <property type="match status" value="1"/>
</dbReference>
<comment type="catalytic activity">
    <reaction evidence="9">
        <text>2'-deoxyribonucleotide-(2'-deoxyribose 5'-phosphate)-2'-deoxyribonucleotide-DNA = a 3'-end 2'-deoxyribonucleotide-(2,3-dehydro-2,3-deoxyribose 5'-phosphate)-DNA + a 5'-end 5'-phospho-2'-deoxyribonucleoside-DNA + H(+)</text>
        <dbReference type="Rhea" id="RHEA:66592"/>
        <dbReference type="Rhea" id="RHEA-COMP:13180"/>
        <dbReference type="Rhea" id="RHEA-COMP:16897"/>
        <dbReference type="Rhea" id="RHEA-COMP:17067"/>
        <dbReference type="ChEBI" id="CHEBI:15378"/>
        <dbReference type="ChEBI" id="CHEBI:136412"/>
        <dbReference type="ChEBI" id="CHEBI:157695"/>
        <dbReference type="ChEBI" id="CHEBI:167181"/>
        <dbReference type="EC" id="4.2.99.18"/>
    </reaction>
</comment>
<dbReference type="InterPro" id="IPR003265">
    <property type="entry name" value="HhH-GPD_domain"/>
</dbReference>
<gene>
    <name evidence="11" type="primary">OGG1</name>
    <name evidence="11" type="ORF">C6P40_003040</name>
</gene>
<dbReference type="InterPro" id="IPR012904">
    <property type="entry name" value="OGG_N"/>
</dbReference>
<dbReference type="Proteomes" id="UP000697127">
    <property type="component" value="Unassembled WGS sequence"/>
</dbReference>
<dbReference type="GO" id="GO:0006289">
    <property type="term" value="P:nucleotide-excision repair"/>
    <property type="evidence" value="ECO:0007669"/>
    <property type="project" value="InterPro"/>
</dbReference>
<dbReference type="GO" id="GO:0003684">
    <property type="term" value="F:damaged DNA binding"/>
    <property type="evidence" value="ECO:0007669"/>
    <property type="project" value="InterPro"/>
</dbReference>
<evidence type="ECO:0000256" key="2">
    <source>
        <dbReference type="ARBA" id="ARBA00012720"/>
    </source>
</evidence>
<keyword evidence="3" id="KW-0227">DNA damage</keyword>
<dbReference type="PANTHER" id="PTHR10242">
    <property type="entry name" value="8-OXOGUANINE DNA GLYCOSYLASE"/>
    <property type="match status" value="1"/>
</dbReference>
<evidence type="ECO:0000256" key="6">
    <source>
        <dbReference type="ARBA" id="ARBA00023239"/>
    </source>
</evidence>
<keyword evidence="8" id="KW-0326">Glycosidase</keyword>
<dbReference type="GO" id="GO:0005634">
    <property type="term" value="C:nucleus"/>
    <property type="evidence" value="ECO:0007669"/>
    <property type="project" value="TreeGrafter"/>
</dbReference>
<dbReference type="Gene3D" id="1.10.340.30">
    <property type="entry name" value="Hypothetical protein, domain 2"/>
    <property type="match status" value="1"/>
</dbReference>
<dbReference type="EC" id="4.2.99.18" evidence="2"/>
<proteinExistence type="inferred from homology"/>
<keyword evidence="5" id="KW-0234">DNA repair</keyword>
<keyword evidence="12" id="KW-1185">Reference proteome</keyword>
<dbReference type="SUPFAM" id="SSF55945">
    <property type="entry name" value="TATA-box binding protein-like"/>
    <property type="match status" value="1"/>
</dbReference>
<dbReference type="AlphaFoldDB" id="A0A9P7BDL8"/>
<evidence type="ECO:0000256" key="3">
    <source>
        <dbReference type="ARBA" id="ARBA00022763"/>
    </source>
</evidence>
<reference evidence="11" key="1">
    <citation type="submission" date="2020-11" db="EMBL/GenBank/DDBJ databases">
        <title>Kefir isolates.</title>
        <authorList>
            <person name="Marcisauskas S."/>
            <person name="Kim Y."/>
            <person name="Blasche S."/>
        </authorList>
    </citation>
    <scope>NUCLEOTIDE SEQUENCE</scope>
    <source>
        <strain evidence="11">Olga-1</strain>
    </source>
</reference>
<evidence type="ECO:0000256" key="5">
    <source>
        <dbReference type="ARBA" id="ARBA00023204"/>
    </source>
</evidence>
<evidence type="ECO:0000259" key="10">
    <source>
        <dbReference type="SMART" id="SM00478"/>
    </source>
</evidence>
<dbReference type="GO" id="GO:0006285">
    <property type="term" value="P:base-excision repair, AP site formation"/>
    <property type="evidence" value="ECO:0007669"/>
    <property type="project" value="TreeGrafter"/>
</dbReference>
<dbReference type="InterPro" id="IPR023170">
    <property type="entry name" value="HhH_base_excis_C"/>
</dbReference>
<dbReference type="GO" id="GO:0034039">
    <property type="term" value="F:8-oxo-7,8-dihydroguanine DNA N-glycosylase activity"/>
    <property type="evidence" value="ECO:0007669"/>
    <property type="project" value="TreeGrafter"/>
</dbReference>
<evidence type="ECO:0000256" key="7">
    <source>
        <dbReference type="ARBA" id="ARBA00023268"/>
    </source>
</evidence>
<dbReference type="PANTHER" id="PTHR10242:SF2">
    <property type="entry name" value="N-GLYCOSYLASE_DNA LYASE"/>
    <property type="match status" value="1"/>
</dbReference>
<sequence>MNWQKLALPQSELSLPTVLRSGQAFRWRNINGIWSCALNNQIILLRESDDDGDSNNNDKIIEYSSIKHENIKEAIEVSEFIKSYLNLNVSMIELHKQWSKVDNNFVNIEISSLELKKEIEQLETPPDSGRATPDNIIFDETLPKGVRILKQDPWETLVSFIISSNNNIKRISQLCETLCLKYGNFIGEFNGVPYYTFPKPREFFKLKNNEKLTTIKLNKLESELRDLGFGYRAKYIMNTVKKMIENKENWEQLYKDESKWESDDQCVTFLRQFDGVGPKVADCVALMGCNRFDLVPVDTHVWKVLKNKYKSDFNKWVDQLKENEVEKLGIPKTNLKKSLSNKAVDIKVYPFVKRFFKDFWGIRSGWAQAVVFANAVKLDNGINNIEDVKKLLIKSGLQIIEPTKKKFKTI</sequence>
<organism evidence="11 12">
    <name type="scientific">Pichia californica</name>
    <dbReference type="NCBI Taxonomy" id="460514"/>
    <lineage>
        <taxon>Eukaryota</taxon>
        <taxon>Fungi</taxon>
        <taxon>Dikarya</taxon>
        <taxon>Ascomycota</taxon>
        <taxon>Saccharomycotina</taxon>
        <taxon>Pichiomycetes</taxon>
        <taxon>Pichiales</taxon>
        <taxon>Pichiaceae</taxon>
        <taxon>Pichia</taxon>
    </lineage>
</organism>
<evidence type="ECO:0000256" key="8">
    <source>
        <dbReference type="ARBA" id="ARBA00023295"/>
    </source>
</evidence>
<dbReference type="InterPro" id="IPR052054">
    <property type="entry name" value="Oxidative_DNA_repair_enzyme"/>
</dbReference>
<comment type="similarity">
    <text evidence="1">Belongs to the type-1 OGG1 family.</text>
</comment>
<dbReference type="EMBL" id="PUHW01000334">
    <property type="protein sequence ID" value="KAG0687001.1"/>
    <property type="molecule type" value="Genomic_DNA"/>
</dbReference>
<dbReference type="Pfam" id="PF00730">
    <property type="entry name" value="HhH-GPD"/>
    <property type="match status" value="1"/>
</dbReference>
<dbReference type="Gene3D" id="3.30.310.40">
    <property type="match status" value="1"/>
</dbReference>
<dbReference type="Pfam" id="PF07934">
    <property type="entry name" value="OGG_N"/>
    <property type="match status" value="1"/>
</dbReference>
<keyword evidence="6" id="KW-0456">Lyase</keyword>
<evidence type="ECO:0000313" key="12">
    <source>
        <dbReference type="Proteomes" id="UP000697127"/>
    </source>
</evidence>
<evidence type="ECO:0000313" key="11">
    <source>
        <dbReference type="EMBL" id="KAG0687001.1"/>
    </source>
</evidence>
<dbReference type="SUPFAM" id="SSF48150">
    <property type="entry name" value="DNA-glycosylase"/>
    <property type="match status" value="1"/>
</dbReference>
<evidence type="ECO:0000256" key="1">
    <source>
        <dbReference type="ARBA" id="ARBA00010679"/>
    </source>
</evidence>
<dbReference type="GO" id="GO:0140078">
    <property type="term" value="F:class I DNA-(apurinic or apyrimidinic site) endonuclease activity"/>
    <property type="evidence" value="ECO:0007669"/>
    <property type="project" value="UniProtKB-EC"/>
</dbReference>
<dbReference type="OrthoDB" id="238681at2759"/>